<evidence type="ECO:0000256" key="3">
    <source>
        <dbReference type="ARBA" id="ARBA00022695"/>
    </source>
</evidence>
<feature type="domain" description="ATP-sulfurylase PUA-like" evidence="10">
    <location>
        <begin position="5"/>
        <end position="154"/>
    </location>
</feature>
<name>A0ABR8QLI9_9BACI</name>
<keyword evidence="4 8" id="KW-0547">Nucleotide-binding</keyword>
<evidence type="ECO:0000256" key="7">
    <source>
        <dbReference type="ARBA" id="ARBA00049370"/>
    </source>
</evidence>
<dbReference type="RefSeq" id="WP_191811591.1">
    <property type="nucleotide sequence ID" value="NZ_JACSQT010000002.1"/>
</dbReference>
<proteinExistence type="inferred from homology"/>
<dbReference type="InterPro" id="IPR024951">
    <property type="entry name" value="Sulfurylase_cat_dom"/>
</dbReference>
<dbReference type="InterPro" id="IPR002650">
    <property type="entry name" value="Sulphate_adenylyltransferase"/>
</dbReference>
<organism evidence="11 12">
    <name type="scientific">Cytobacillus stercorigallinarum</name>
    <dbReference type="NCBI Taxonomy" id="2762240"/>
    <lineage>
        <taxon>Bacteria</taxon>
        <taxon>Bacillati</taxon>
        <taxon>Bacillota</taxon>
        <taxon>Bacilli</taxon>
        <taxon>Bacillales</taxon>
        <taxon>Bacillaceae</taxon>
        <taxon>Cytobacillus</taxon>
    </lineage>
</organism>
<keyword evidence="12" id="KW-1185">Reference proteome</keyword>
<dbReference type="NCBIfam" id="TIGR00339">
    <property type="entry name" value="sopT"/>
    <property type="match status" value="1"/>
</dbReference>
<dbReference type="GO" id="GO:0004781">
    <property type="term" value="F:sulfate adenylyltransferase (ATP) activity"/>
    <property type="evidence" value="ECO:0007669"/>
    <property type="project" value="UniProtKB-EC"/>
</dbReference>
<dbReference type="NCBIfam" id="NF003166">
    <property type="entry name" value="PRK04149.1"/>
    <property type="match status" value="1"/>
</dbReference>
<dbReference type="Pfam" id="PF14306">
    <property type="entry name" value="PUA_2"/>
    <property type="match status" value="1"/>
</dbReference>
<dbReference type="PANTHER" id="PTHR43509">
    <property type="match status" value="1"/>
</dbReference>
<evidence type="ECO:0000256" key="6">
    <source>
        <dbReference type="ARBA" id="ARBA00037980"/>
    </source>
</evidence>
<protein>
    <recommendedName>
        <fullName evidence="8">Sulfate adenylyltransferase</fullName>
        <ecNumber evidence="8">2.7.7.4</ecNumber>
    </recommendedName>
    <alternativeName>
        <fullName evidence="8">ATP-sulfurylase</fullName>
    </alternativeName>
    <alternativeName>
        <fullName evidence="8">Sulfate adenylate transferase</fullName>
        <shortName evidence="8">SAT</shortName>
    </alternativeName>
</protein>
<comment type="pathway">
    <text evidence="1 8">Sulfur metabolism; hydrogen sulfide biosynthesis; sulfite from sulfate: step 1/3.</text>
</comment>
<dbReference type="EMBL" id="JACSQT010000002">
    <property type="protein sequence ID" value="MBD7936391.1"/>
    <property type="molecule type" value="Genomic_DNA"/>
</dbReference>
<dbReference type="Gene3D" id="3.40.50.620">
    <property type="entry name" value="HUPs"/>
    <property type="match status" value="1"/>
</dbReference>
<accession>A0ABR8QLI9</accession>
<keyword evidence="3 8" id="KW-0548">Nucleotidyltransferase</keyword>
<evidence type="ECO:0000259" key="9">
    <source>
        <dbReference type="Pfam" id="PF01747"/>
    </source>
</evidence>
<dbReference type="InterPro" id="IPR025980">
    <property type="entry name" value="ATP-Sase_PUA-like_dom"/>
</dbReference>
<dbReference type="SUPFAM" id="SSF52374">
    <property type="entry name" value="Nucleotidylyl transferase"/>
    <property type="match status" value="1"/>
</dbReference>
<dbReference type="Proteomes" id="UP000657931">
    <property type="component" value="Unassembled WGS sequence"/>
</dbReference>
<evidence type="ECO:0000256" key="1">
    <source>
        <dbReference type="ARBA" id="ARBA00005048"/>
    </source>
</evidence>
<evidence type="ECO:0000256" key="2">
    <source>
        <dbReference type="ARBA" id="ARBA00022679"/>
    </source>
</evidence>
<evidence type="ECO:0000256" key="8">
    <source>
        <dbReference type="HAMAP-Rule" id="MF_00066"/>
    </source>
</evidence>
<dbReference type="InterPro" id="IPR014729">
    <property type="entry name" value="Rossmann-like_a/b/a_fold"/>
</dbReference>
<comment type="similarity">
    <text evidence="6 8">Belongs to the sulfate adenylyltransferase family.</text>
</comment>
<sequence length="381" mass="43118">MSIPSPHGGTLIQRFEPEFDISKVSNSIGIDKIALSDLELMAVGLFSPLTGFLGKEDYESVVQDMRLSDGTIWSIPITLPVDGLIATQLQKGEQYRLVLENTTYGVITVSEWFEPDLETEAQSVYRTKDKAHPGVKRLFERGNIYVAGEIILIKKPEKKDFADVWLEPKDTRALFAEKGWQTIVGFQTRNPIHRAHEYIQKAALETVDGLFVNPLVGETKADDIPADIRLESYRILLKEYFPRERVHLGVYPAAMRYAGPREAVFHAIVRKNFGCTHFIVGRDHAGVGNYYGTYDAQYIFQQFAEEELGITPLFFEHSFYCYRCEGMASNKTCPHEQEDRVILSGTKVRELLSKGEQPPSTFSRKEVIDVLINGLKTDVSV</sequence>
<evidence type="ECO:0000256" key="4">
    <source>
        <dbReference type="ARBA" id="ARBA00022741"/>
    </source>
</evidence>
<dbReference type="PANTHER" id="PTHR43509:SF1">
    <property type="entry name" value="SULFATE ADENYLYLTRANSFERASE"/>
    <property type="match status" value="1"/>
</dbReference>
<dbReference type="CDD" id="cd00517">
    <property type="entry name" value="ATPS"/>
    <property type="match status" value="1"/>
</dbReference>
<evidence type="ECO:0000313" key="11">
    <source>
        <dbReference type="EMBL" id="MBD7936391.1"/>
    </source>
</evidence>
<comment type="caution">
    <text evidence="11">The sequence shown here is derived from an EMBL/GenBank/DDBJ whole genome shotgun (WGS) entry which is preliminary data.</text>
</comment>
<dbReference type="HAMAP" id="MF_00066">
    <property type="entry name" value="Sulf_adenylyltr"/>
    <property type="match status" value="1"/>
</dbReference>
<dbReference type="Pfam" id="PF01747">
    <property type="entry name" value="ATP-sulfurylase"/>
    <property type="match status" value="1"/>
</dbReference>
<dbReference type="SUPFAM" id="SSF88697">
    <property type="entry name" value="PUA domain-like"/>
    <property type="match status" value="1"/>
</dbReference>
<comment type="catalytic activity">
    <reaction evidence="7 8">
        <text>sulfate + ATP + H(+) = adenosine 5'-phosphosulfate + diphosphate</text>
        <dbReference type="Rhea" id="RHEA:18133"/>
        <dbReference type="ChEBI" id="CHEBI:15378"/>
        <dbReference type="ChEBI" id="CHEBI:16189"/>
        <dbReference type="ChEBI" id="CHEBI:30616"/>
        <dbReference type="ChEBI" id="CHEBI:33019"/>
        <dbReference type="ChEBI" id="CHEBI:58243"/>
        <dbReference type="EC" id="2.7.7.4"/>
    </reaction>
</comment>
<keyword evidence="5 8" id="KW-0067">ATP-binding</keyword>
<reference evidence="11 12" key="1">
    <citation type="submission" date="2020-08" db="EMBL/GenBank/DDBJ databases">
        <title>A Genomic Blueprint of the Chicken Gut Microbiome.</title>
        <authorList>
            <person name="Gilroy R."/>
            <person name="Ravi A."/>
            <person name="Getino M."/>
            <person name="Pursley I."/>
            <person name="Horton D.L."/>
            <person name="Alikhan N.-F."/>
            <person name="Baker D."/>
            <person name="Gharbi K."/>
            <person name="Hall N."/>
            <person name="Watson M."/>
            <person name="Adriaenssens E.M."/>
            <person name="Foster-Nyarko E."/>
            <person name="Jarju S."/>
            <person name="Secka A."/>
            <person name="Antonio M."/>
            <person name="Oren A."/>
            <person name="Chaudhuri R."/>
            <person name="La Ragione R.M."/>
            <person name="Hildebrand F."/>
            <person name="Pallen M.J."/>
        </authorList>
    </citation>
    <scope>NUCLEOTIDE SEQUENCE [LARGE SCALE GENOMIC DNA]</scope>
    <source>
        <strain evidence="11 12">Sa5YUA1</strain>
    </source>
</reference>
<evidence type="ECO:0000313" key="12">
    <source>
        <dbReference type="Proteomes" id="UP000657931"/>
    </source>
</evidence>
<evidence type="ECO:0000259" key="10">
    <source>
        <dbReference type="Pfam" id="PF14306"/>
    </source>
</evidence>
<feature type="domain" description="Sulphate adenylyltransferase catalytic" evidence="9">
    <location>
        <begin position="163"/>
        <end position="372"/>
    </location>
</feature>
<gene>
    <name evidence="8 11" type="primary">sat</name>
    <name evidence="11" type="ORF">H9655_05075</name>
</gene>
<evidence type="ECO:0000256" key="5">
    <source>
        <dbReference type="ARBA" id="ARBA00022840"/>
    </source>
</evidence>
<dbReference type="InterPro" id="IPR020792">
    <property type="entry name" value="SO4_adenylyltransferase_pro"/>
</dbReference>
<dbReference type="EC" id="2.7.7.4" evidence="8"/>
<dbReference type="Gene3D" id="3.10.400.10">
    <property type="entry name" value="Sulfate adenylyltransferase"/>
    <property type="match status" value="1"/>
</dbReference>
<dbReference type="InterPro" id="IPR015947">
    <property type="entry name" value="PUA-like_sf"/>
</dbReference>
<keyword evidence="2 8" id="KW-0808">Transferase</keyword>